<dbReference type="PROSITE" id="PS51462">
    <property type="entry name" value="NUDIX"/>
    <property type="match status" value="1"/>
</dbReference>
<feature type="domain" description="Nudix hydrolase" evidence="5">
    <location>
        <begin position="35"/>
        <end position="159"/>
    </location>
</feature>
<dbReference type="PANTHER" id="PTHR43222">
    <property type="entry name" value="NUDIX HYDROLASE 23"/>
    <property type="match status" value="1"/>
</dbReference>
<dbReference type="InterPro" id="IPR020476">
    <property type="entry name" value="Nudix_hydrolase"/>
</dbReference>
<dbReference type="AlphaFoldDB" id="A0A1N7ASJ1"/>
<gene>
    <name evidence="6" type="ORF">SAMN05421829_11524</name>
</gene>
<dbReference type="EMBL" id="FTMD01000015">
    <property type="protein sequence ID" value="SIR42099.1"/>
    <property type="molecule type" value="Genomic_DNA"/>
</dbReference>
<dbReference type="InterPro" id="IPR015797">
    <property type="entry name" value="NUDIX_hydrolase-like_dom_sf"/>
</dbReference>
<evidence type="ECO:0000256" key="2">
    <source>
        <dbReference type="ARBA" id="ARBA00022801"/>
    </source>
</evidence>
<dbReference type="InterPro" id="IPR000086">
    <property type="entry name" value="NUDIX_hydrolase_dom"/>
</dbReference>
<organism evidence="6 7">
    <name type="scientific">Aromatoleum tolulyticum</name>
    <dbReference type="NCBI Taxonomy" id="34027"/>
    <lineage>
        <taxon>Bacteria</taxon>
        <taxon>Pseudomonadati</taxon>
        <taxon>Pseudomonadota</taxon>
        <taxon>Betaproteobacteria</taxon>
        <taxon>Rhodocyclales</taxon>
        <taxon>Rhodocyclaceae</taxon>
        <taxon>Aromatoleum</taxon>
    </lineage>
</organism>
<sequence>MAPKFCPQCSTPLVLAKIHNRERETCPACGETFFHKPAPVVVAVIEHADKLVLIRRNLDPLGGYWAPPGGYVEQGESLAEAVVREAREETGLEVAVDGLIGVYSQTGVRAVILAYRAHSLAGEPVAGDDAGEIALIAPGQLPLQTPPEGAPLIDRWFYDVIQEVTAPWKWGRRTSARTMMRR</sequence>
<keyword evidence="7" id="KW-1185">Reference proteome</keyword>
<dbReference type="OrthoDB" id="9791656at2"/>
<dbReference type="InterPro" id="IPR020084">
    <property type="entry name" value="NUDIX_hydrolase_CS"/>
</dbReference>
<accession>A0A1N7ASJ1</accession>
<evidence type="ECO:0000256" key="1">
    <source>
        <dbReference type="ARBA" id="ARBA00001946"/>
    </source>
</evidence>
<evidence type="ECO:0000259" key="5">
    <source>
        <dbReference type="PROSITE" id="PS51462"/>
    </source>
</evidence>
<evidence type="ECO:0000256" key="4">
    <source>
        <dbReference type="RuleBase" id="RU003476"/>
    </source>
</evidence>
<keyword evidence="3" id="KW-0460">Magnesium</keyword>
<comment type="similarity">
    <text evidence="4">Belongs to the Nudix hydrolase family.</text>
</comment>
<dbReference type="Gene3D" id="3.90.79.10">
    <property type="entry name" value="Nucleoside Triphosphate Pyrophosphohydrolase"/>
    <property type="match status" value="1"/>
</dbReference>
<evidence type="ECO:0000256" key="3">
    <source>
        <dbReference type="ARBA" id="ARBA00022842"/>
    </source>
</evidence>
<dbReference type="Pfam" id="PF00293">
    <property type="entry name" value="NUDIX"/>
    <property type="match status" value="1"/>
</dbReference>
<comment type="cofactor">
    <cofactor evidence="1">
        <name>Mg(2+)</name>
        <dbReference type="ChEBI" id="CHEBI:18420"/>
    </cofactor>
</comment>
<proteinExistence type="inferred from homology"/>
<dbReference type="GO" id="GO:0016787">
    <property type="term" value="F:hydrolase activity"/>
    <property type="evidence" value="ECO:0007669"/>
    <property type="project" value="UniProtKB-KW"/>
</dbReference>
<name>A0A1N7ASJ1_9RHOO</name>
<protein>
    <submittedName>
        <fullName evidence="6">ADP-ribose pyrophosphatase YjhB, NUDIX family</fullName>
    </submittedName>
</protein>
<dbReference type="Proteomes" id="UP000186819">
    <property type="component" value="Unassembled WGS sequence"/>
</dbReference>
<keyword evidence="2 4" id="KW-0378">Hydrolase</keyword>
<evidence type="ECO:0000313" key="7">
    <source>
        <dbReference type="Proteomes" id="UP000186819"/>
    </source>
</evidence>
<dbReference type="PANTHER" id="PTHR43222:SF2">
    <property type="entry name" value="NUDIX HYDROLASE 23, CHLOROPLASTIC"/>
    <property type="match status" value="1"/>
</dbReference>
<dbReference type="STRING" id="34027.SAMN05421829_11524"/>
<dbReference type="PROSITE" id="PS00893">
    <property type="entry name" value="NUDIX_BOX"/>
    <property type="match status" value="1"/>
</dbReference>
<dbReference type="RefSeq" id="WP_076603713.1">
    <property type="nucleotide sequence ID" value="NZ_FTMD01000015.1"/>
</dbReference>
<evidence type="ECO:0000313" key="6">
    <source>
        <dbReference type="EMBL" id="SIR42099.1"/>
    </source>
</evidence>
<dbReference type="SUPFAM" id="SSF55811">
    <property type="entry name" value="Nudix"/>
    <property type="match status" value="1"/>
</dbReference>
<reference evidence="7" key="1">
    <citation type="submission" date="2017-01" db="EMBL/GenBank/DDBJ databases">
        <authorList>
            <person name="Varghese N."/>
            <person name="Submissions S."/>
        </authorList>
    </citation>
    <scope>NUCLEOTIDE SEQUENCE [LARGE SCALE GENOMIC DNA]</scope>
    <source>
        <strain evidence="7">ATCC 51758</strain>
    </source>
</reference>
<dbReference type="PRINTS" id="PR00502">
    <property type="entry name" value="NUDIXFAMILY"/>
</dbReference>